<organism evidence="1 2">
    <name type="scientific">Cyclotella cryptica</name>
    <dbReference type="NCBI Taxonomy" id="29204"/>
    <lineage>
        <taxon>Eukaryota</taxon>
        <taxon>Sar</taxon>
        <taxon>Stramenopiles</taxon>
        <taxon>Ochrophyta</taxon>
        <taxon>Bacillariophyta</taxon>
        <taxon>Coscinodiscophyceae</taxon>
        <taxon>Thalassiosirophycidae</taxon>
        <taxon>Stephanodiscales</taxon>
        <taxon>Stephanodiscaceae</taxon>
        <taxon>Cyclotella</taxon>
    </lineage>
</organism>
<proteinExistence type="predicted"/>
<reference evidence="1 2" key="1">
    <citation type="journal article" date="2020" name="G3 (Bethesda)">
        <title>Improved Reference Genome for Cyclotella cryptica CCMP332, a Model for Cell Wall Morphogenesis, Salinity Adaptation, and Lipid Production in Diatoms (Bacillariophyta).</title>
        <authorList>
            <person name="Roberts W.R."/>
            <person name="Downey K.M."/>
            <person name="Ruck E.C."/>
            <person name="Traller J.C."/>
            <person name="Alverson A.J."/>
        </authorList>
    </citation>
    <scope>NUCLEOTIDE SEQUENCE [LARGE SCALE GENOMIC DNA]</scope>
    <source>
        <strain evidence="1 2">CCMP332</strain>
    </source>
</reference>
<dbReference type="PANTHER" id="PTHR36529">
    <property type="entry name" value="SLL1095 PROTEIN"/>
    <property type="match status" value="1"/>
</dbReference>
<dbReference type="Gene3D" id="3.90.550.10">
    <property type="entry name" value="Spore Coat Polysaccharide Biosynthesis Protein SpsA, Chain A"/>
    <property type="match status" value="1"/>
</dbReference>
<dbReference type="EMBL" id="JABMIG020000625">
    <property type="protein sequence ID" value="KAL3773989.1"/>
    <property type="molecule type" value="Genomic_DNA"/>
</dbReference>
<comment type="caution">
    <text evidence="1">The sequence shown here is derived from an EMBL/GenBank/DDBJ whole genome shotgun (WGS) entry which is preliminary data.</text>
</comment>
<dbReference type="AlphaFoldDB" id="A0ABD3ND71"/>
<name>A0ABD3ND71_9STRA</name>
<sequence>AVVVFAKCPISGVSKTRCAPLLGYDGAASLAQAMLSDILITLIITLTQSYSIDVRQHELRNTLKVLMYAPGTKAGESHMISILQSLKLFECHELRNTLKVLMYAPGTKAGESHMISILQSLKLLHYSADGYPQSEGNDCMTKNDFETHGTERWHLLPMLSPLETKSTNTHQSLERVNDLNSSALGYKLIDALERTRILFAHQKGDYQQNEAVLILGMDAPELPIEEIIYGLQVSSGNATSNQNVGLGESKQRENRGRAHMCPAADGGFGLLSIPIHAPSSIFTGVRWSNSLTAVSQLKALTDAGVDIYVGKLMFDVDDPSDVHELAARLLPTRQSDASQRNDVLTQFASGIDSTPVQITNIGEKCPLTL</sequence>
<dbReference type="PANTHER" id="PTHR36529:SF1">
    <property type="entry name" value="GLYCOSYLTRANSFERASE"/>
    <property type="match status" value="1"/>
</dbReference>
<dbReference type="Proteomes" id="UP001516023">
    <property type="component" value="Unassembled WGS sequence"/>
</dbReference>
<protein>
    <submittedName>
        <fullName evidence="1">Uncharacterized protein</fullName>
    </submittedName>
</protein>
<dbReference type="InterPro" id="IPR029044">
    <property type="entry name" value="Nucleotide-diphossugar_trans"/>
</dbReference>
<gene>
    <name evidence="1" type="ORF">HJC23_009719</name>
</gene>
<evidence type="ECO:0000313" key="2">
    <source>
        <dbReference type="Proteomes" id="UP001516023"/>
    </source>
</evidence>
<feature type="non-terminal residue" evidence="1">
    <location>
        <position position="1"/>
    </location>
</feature>
<evidence type="ECO:0000313" key="1">
    <source>
        <dbReference type="EMBL" id="KAL3773989.1"/>
    </source>
</evidence>
<dbReference type="InterPro" id="IPR018641">
    <property type="entry name" value="Trfase_1_rSAM/seldom-assoc"/>
</dbReference>
<dbReference type="SUPFAM" id="SSF53448">
    <property type="entry name" value="Nucleotide-diphospho-sugar transferases"/>
    <property type="match status" value="1"/>
</dbReference>
<keyword evidence="2" id="KW-1185">Reference proteome</keyword>
<accession>A0ABD3ND71</accession>